<dbReference type="EMBL" id="LNQE01001248">
    <property type="protein sequence ID" value="KUG19881.1"/>
    <property type="molecule type" value="Genomic_DNA"/>
</dbReference>
<comment type="caution">
    <text evidence="1">The sequence shown here is derived from an EMBL/GenBank/DDBJ whole genome shotgun (WGS) entry which is preliminary data.</text>
</comment>
<proteinExistence type="predicted"/>
<name>A0A0W8FG52_9ZZZZ</name>
<sequence>MGKICSPFIILECARACGFSRVYNRPTEEQQKEITELTACPLCGGPIRRIVF</sequence>
<evidence type="ECO:0000313" key="1">
    <source>
        <dbReference type="EMBL" id="KUG19881.1"/>
    </source>
</evidence>
<reference evidence="1" key="1">
    <citation type="journal article" date="2015" name="Proc. Natl. Acad. Sci. U.S.A.">
        <title>Networks of energetic and metabolic interactions define dynamics in microbial communities.</title>
        <authorList>
            <person name="Embree M."/>
            <person name="Liu J.K."/>
            <person name="Al-Bassam M.M."/>
            <person name="Zengler K."/>
        </authorList>
    </citation>
    <scope>NUCLEOTIDE SEQUENCE</scope>
</reference>
<accession>A0A0W8FG52</accession>
<organism evidence="1">
    <name type="scientific">hydrocarbon metagenome</name>
    <dbReference type="NCBI Taxonomy" id="938273"/>
    <lineage>
        <taxon>unclassified sequences</taxon>
        <taxon>metagenomes</taxon>
        <taxon>ecological metagenomes</taxon>
    </lineage>
</organism>
<dbReference type="AlphaFoldDB" id="A0A0W8FG52"/>
<protein>
    <submittedName>
        <fullName evidence="1">Uncharacterized protein</fullName>
    </submittedName>
</protein>
<gene>
    <name evidence="1" type="ORF">ASZ90_010383</name>
</gene>